<evidence type="ECO:0000313" key="3">
    <source>
        <dbReference type="Proteomes" id="UP000186817"/>
    </source>
</evidence>
<feature type="region of interest" description="Disordered" evidence="1">
    <location>
        <begin position="1"/>
        <end position="34"/>
    </location>
</feature>
<dbReference type="OrthoDB" id="10420574at2759"/>
<proteinExistence type="predicted"/>
<feature type="compositionally biased region" description="Polar residues" evidence="1">
    <location>
        <begin position="1"/>
        <end position="12"/>
    </location>
</feature>
<sequence>MAGASAASSQDELSGATARAPSEHTPRTLASARRRDEITAIMRSWSQEVVAEAEFRSFAAGLQATPSPLASPHRVALLRIPGPGWSKHPWLPSSPVLSQQHMEEVESDSVWESSSSVPERPLASVRASDQPVASLQVHLPGTVVPSVDAHLSAVHGHDILEERLAEILRVPAAAVKLINSCMHPK</sequence>
<dbReference type="Proteomes" id="UP000186817">
    <property type="component" value="Unassembled WGS sequence"/>
</dbReference>
<evidence type="ECO:0000256" key="1">
    <source>
        <dbReference type="SAM" id="MobiDB-lite"/>
    </source>
</evidence>
<dbReference type="AlphaFoldDB" id="A0A1Q9EJD7"/>
<gene>
    <name evidence="2" type="ORF">AK812_SmicGene9039</name>
</gene>
<keyword evidence="3" id="KW-1185">Reference proteome</keyword>
<comment type="caution">
    <text evidence="2">The sequence shown here is derived from an EMBL/GenBank/DDBJ whole genome shotgun (WGS) entry which is preliminary data.</text>
</comment>
<protein>
    <submittedName>
        <fullName evidence="2">Uncharacterized protein</fullName>
    </submittedName>
</protein>
<dbReference type="EMBL" id="LSRX01000136">
    <property type="protein sequence ID" value="OLQ07564.1"/>
    <property type="molecule type" value="Genomic_DNA"/>
</dbReference>
<reference evidence="2 3" key="1">
    <citation type="submission" date="2016-02" db="EMBL/GenBank/DDBJ databases">
        <title>Genome analysis of coral dinoflagellate symbionts highlights evolutionary adaptations to a symbiotic lifestyle.</title>
        <authorList>
            <person name="Aranda M."/>
            <person name="Li Y."/>
            <person name="Liew Y.J."/>
            <person name="Baumgarten S."/>
            <person name="Simakov O."/>
            <person name="Wilson M."/>
            <person name="Piel J."/>
            <person name="Ashoor H."/>
            <person name="Bougouffa S."/>
            <person name="Bajic V.B."/>
            <person name="Ryu T."/>
            <person name="Ravasi T."/>
            <person name="Bayer T."/>
            <person name="Micklem G."/>
            <person name="Kim H."/>
            <person name="Bhak J."/>
            <person name="Lajeunesse T.C."/>
            <person name="Voolstra C.R."/>
        </authorList>
    </citation>
    <scope>NUCLEOTIDE SEQUENCE [LARGE SCALE GENOMIC DNA]</scope>
    <source>
        <strain evidence="2 3">CCMP2467</strain>
    </source>
</reference>
<organism evidence="2 3">
    <name type="scientific">Symbiodinium microadriaticum</name>
    <name type="common">Dinoflagellate</name>
    <name type="synonym">Zooxanthella microadriatica</name>
    <dbReference type="NCBI Taxonomy" id="2951"/>
    <lineage>
        <taxon>Eukaryota</taxon>
        <taxon>Sar</taxon>
        <taxon>Alveolata</taxon>
        <taxon>Dinophyceae</taxon>
        <taxon>Suessiales</taxon>
        <taxon>Symbiodiniaceae</taxon>
        <taxon>Symbiodinium</taxon>
    </lineage>
</organism>
<accession>A0A1Q9EJD7</accession>
<evidence type="ECO:0000313" key="2">
    <source>
        <dbReference type="EMBL" id="OLQ07564.1"/>
    </source>
</evidence>
<name>A0A1Q9EJD7_SYMMI</name>